<dbReference type="InterPro" id="IPR003593">
    <property type="entry name" value="AAA+_ATPase"/>
</dbReference>
<dbReference type="Proteomes" id="UP000199400">
    <property type="component" value="Unassembled WGS sequence"/>
</dbReference>
<feature type="domain" description="Helicase ATP-binding" evidence="10">
    <location>
        <begin position="32"/>
        <end position="226"/>
    </location>
</feature>
<dbReference type="RefSeq" id="WP_096332587.1">
    <property type="nucleotide sequence ID" value="NZ_FOMX01000022.1"/>
</dbReference>
<dbReference type="Pfam" id="PF00271">
    <property type="entry name" value="Helicase_C"/>
    <property type="match status" value="1"/>
</dbReference>
<dbReference type="GO" id="GO:0005524">
    <property type="term" value="F:ATP binding"/>
    <property type="evidence" value="ECO:0007669"/>
    <property type="project" value="UniProtKB-KW"/>
</dbReference>
<evidence type="ECO:0000256" key="9">
    <source>
        <dbReference type="SAM" id="MobiDB-lite"/>
    </source>
</evidence>
<evidence type="ECO:0000256" key="5">
    <source>
        <dbReference type="ARBA" id="ARBA00022840"/>
    </source>
</evidence>
<evidence type="ECO:0000256" key="2">
    <source>
        <dbReference type="ARBA" id="ARBA00022763"/>
    </source>
</evidence>
<accession>A0A1I2E7Z2</accession>
<evidence type="ECO:0000256" key="1">
    <source>
        <dbReference type="ARBA" id="ARBA00022741"/>
    </source>
</evidence>
<dbReference type="InterPro" id="IPR013701">
    <property type="entry name" value="Lhr-like_DEAD/DEAH_assoc"/>
</dbReference>
<dbReference type="Pfam" id="PF23234">
    <property type="entry name" value="WHD_4th_Lhr"/>
    <property type="match status" value="1"/>
</dbReference>
<reference evidence="13" key="1">
    <citation type="submission" date="2016-10" db="EMBL/GenBank/DDBJ databases">
        <authorList>
            <person name="Varghese N."/>
            <person name="Submissions S."/>
        </authorList>
    </citation>
    <scope>NUCLEOTIDE SEQUENCE [LARGE SCALE GENOMIC DNA]</scope>
    <source>
        <strain evidence="13">ATCC 25963</strain>
    </source>
</reference>
<dbReference type="InterPro" id="IPR045628">
    <property type="entry name" value="Lhr_WH_dom"/>
</dbReference>
<dbReference type="InterPro" id="IPR027417">
    <property type="entry name" value="P-loop_NTPase"/>
</dbReference>
<dbReference type="InterPro" id="IPR055368">
    <property type="entry name" value="WH3_Lhr"/>
</dbReference>
<dbReference type="Pfam" id="PF00270">
    <property type="entry name" value="DEAD"/>
    <property type="match status" value="1"/>
</dbReference>
<dbReference type="InterPro" id="IPR011545">
    <property type="entry name" value="DEAD/DEAH_box_helicase_dom"/>
</dbReference>
<dbReference type="InterPro" id="IPR001650">
    <property type="entry name" value="Helicase_C-like"/>
</dbReference>
<name>A0A1I2E7Z2_9BACT</name>
<dbReference type="PANTHER" id="PTHR47962:SF5">
    <property type="entry name" value="ATP-DEPENDENT HELICASE LHR-RELATED"/>
    <property type="match status" value="1"/>
</dbReference>
<feature type="domain" description="Helicase C-terminal" evidence="11">
    <location>
        <begin position="287"/>
        <end position="441"/>
    </location>
</feature>
<dbReference type="SMART" id="SM00487">
    <property type="entry name" value="DEXDc"/>
    <property type="match status" value="1"/>
</dbReference>
<evidence type="ECO:0000256" key="3">
    <source>
        <dbReference type="ARBA" id="ARBA00022801"/>
    </source>
</evidence>
<dbReference type="Pfam" id="PF19306">
    <property type="entry name" value="WHD_Lhr"/>
    <property type="match status" value="1"/>
</dbReference>
<evidence type="ECO:0000256" key="4">
    <source>
        <dbReference type="ARBA" id="ARBA00022806"/>
    </source>
</evidence>
<dbReference type="Pfam" id="PF23236">
    <property type="entry name" value="WHD_2nd_Lhr"/>
    <property type="match status" value="1"/>
</dbReference>
<evidence type="ECO:0000313" key="12">
    <source>
        <dbReference type="EMBL" id="SFE89084.1"/>
    </source>
</evidence>
<sequence>MTGDPLAFLHPAARAWFEACFDAPTSAQVAGWPAIEAGESTLLLAPTGSGKTLAAFLGAINRVMFAPVPPPAERCRVVYVSPIKALGVDIEQNLRSPLAGIAATADRLGMSVHTPTVAIRSGDTPQKARAHMQRHPPDILITTPESLYMLLTSESRAMLRSVDTVIVDEIHSLVGSKRGTHLALSLERLEWLRAGARPLQRIGLSATQRPLTEVARFLGGSVVDGDAVTPRPVTIVDAGQVKQLDLRIELPVEEPGASIEDVPPAANEGPTAISGLPRSNLTALHPRLVELIRAHRSTMLFVNSRRLAERLAAALNEVAGEPLALAHHGSMAKDVRAGVEEQLKRGTLPAIVATSSLELGIDMGAVDLVIQLASPPSIAAGMQRVGRANHHVGGRSRGVIIPKFRGDLLPCAAAARAMLAGEVESSRYPRNPLDILAQQVVAAVAMDDWAAEALYDKIRAAAPYAELPRDAFEGVLDMLSGRYPSEDFADLRPRVNYDRVTGQLSARHGARRVAIGNAGSIPDRGLFGVFLAGSGEGGRRVGELDEEMVFESRIGDVFVLGASSWRIEEITHDRVLVSPAPGEPGKLPFWRGDGPGRPLEFGQAIGALVRELGALSDADAEARLVDQHRLDPAAARSLLQYVREEQEAAKALPTDRTIVVERFRDEIGDWRVCILSPFGAAVHAPWAMAVRSALLERYAAELDVVWSDDGIVFRLPEAERAPDPTQFFPRADELEDRVVARLAETSLFATRFRENAGRALLLVKRRPGQRSPLWAMRRKSADLLAAASRFRDFPVVLETYRECLQDVFDLPGCVDLLRRVEQRAIKVVDVETRTPSPFAAALLFSYVGNFMYEGDAPLAERRAQALTIDHARLKALLGEAALRDLLDADAIAELEATLQRRARKLGHSDEVHDLLLALGDQDRDDIVARAGVPEDDVDRWLAELTHTRRIVKVKLGGRWRYIAAEDAGRYRDALGVVSPPGLPAVFLESVEDPLADLVARHARTHGPFRAEWLAQRFAVGTALVVGALRRLAARGKVVEGEFIPRGTGLEWCDDEVLRRLKRMSLARLREEVEPVEQAVLGRFSLAWQGIGGEREGPEAVLQAIEQLQGVAIPASVLESEVLPARVANYRSTDLDVLCGAGDVVWRGVRPLGQADGYVALYLADDAPLLAPDPAPAEGELAGRVREALQARGASFFAELVAVVRAPADELLEALWDLVWAGEVTNDTLTCLRSRLAGGDRGPRPLLRFGVDGRGRRSGPPGSEGRWSLVQRPALDETERRAARARQLLARHGVLTREAVAAEDHEGGFAAVYPVLKAMEEAGRVRRGYFVAGLGATQFALPGAEDRLRDVRDIDEDAPFTVLLAATDPANPYGAALPWPDVPEARFERAAGARVVLRDGRLIGFLGRGARTLVTHLPDAEPERGRATAALAEALSLLPEVTGQRYVLLEQIDNHPAPDWPQVATFTAAGFRPTHDGLILRRDEPRLGARRR</sequence>
<keyword evidence="1" id="KW-0547">Nucleotide-binding</keyword>
<keyword evidence="4 12" id="KW-0347">Helicase</keyword>
<evidence type="ECO:0000256" key="7">
    <source>
        <dbReference type="ARBA" id="ARBA00023204"/>
    </source>
</evidence>
<dbReference type="PROSITE" id="PS51194">
    <property type="entry name" value="HELICASE_CTER"/>
    <property type="match status" value="1"/>
</dbReference>
<organism evidence="12 13">
    <name type="scientific">Nannocystis exedens</name>
    <dbReference type="NCBI Taxonomy" id="54"/>
    <lineage>
        <taxon>Bacteria</taxon>
        <taxon>Pseudomonadati</taxon>
        <taxon>Myxococcota</taxon>
        <taxon>Polyangia</taxon>
        <taxon>Nannocystales</taxon>
        <taxon>Nannocystaceae</taxon>
        <taxon>Nannocystis</taxon>
    </lineage>
</organism>
<feature type="region of interest" description="Disordered" evidence="9">
    <location>
        <begin position="1247"/>
        <end position="1266"/>
    </location>
</feature>
<dbReference type="Pfam" id="PF23235">
    <property type="entry name" value="WHD_3rd_Lhr"/>
    <property type="match status" value="1"/>
</dbReference>
<gene>
    <name evidence="12" type="ORF">SAMN02745121_05924</name>
</gene>
<dbReference type="SMART" id="SM00382">
    <property type="entry name" value="AAA"/>
    <property type="match status" value="1"/>
</dbReference>
<dbReference type="OrthoDB" id="9815222at2"/>
<dbReference type="PROSITE" id="PS51192">
    <property type="entry name" value="HELICASE_ATP_BIND_1"/>
    <property type="match status" value="1"/>
</dbReference>
<dbReference type="GO" id="GO:0004386">
    <property type="term" value="F:helicase activity"/>
    <property type="evidence" value="ECO:0007669"/>
    <property type="project" value="UniProtKB-KW"/>
</dbReference>
<keyword evidence="6" id="KW-0238">DNA-binding</keyword>
<keyword evidence="7" id="KW-0234">DNA repair</keyword>
<dbReference type="GO" id="GO:0016887">
    <property type="term" value="F:ATP hydrolysis activity"/>
    <property type="evidence" value="ECO:0007669"/>
    <property type="project" value="TreeGrafter"/>
</dbReference>
<dbReference type="STRING" id="54.SAMN02745121_05924"/>
<dbReference type="GO" id="GO:0006281">
    <property type="term" value="P:DNA repair"/>
    <property type="evidence" value="ECO:0007669"/>
    <property type="project" value="UniProtKB-KW"/>
</dbReference>
<dbReference type="PANTHER" id="PTHR47962">
    <property type="entry name" value="ATP-DEPENDENT HELICASE LHR-RELATED-RELATED"/>
    <property type="match status" value="1"/>
</dbReference>
<evidence type="ECO:0000256" key="8">
    <source>
        <dbReference type="ARBA" id="ARBA00023235"/>
    </source>
</evidence>
<keyword evidence="2" id="KW-0227">DNA damage</keyword>
<proteinExistence type="predicted"/>
<dbReference type="InterPro" id="IPR052511">
    <property type="entry name" value="ATP-dep_Helicase"/>
</dbReference>
<evidence type="ECO:0000259" key="10">
    <source>
        <dbReference type="PROSITE" id="PS51192"/>
    </source>
</evidence>
<evidence type="ECO:0000256" key="6">
    <source>
        <dbReference type="ARBA" id="ARBA00023125"/>
    </source>
</evidence>
<evidence type="ECO:0000259" key="11">
    <source>
        <dbReference type="PROSITE" id="PS51194"/>
    </source>
</evidence>
<dbReference type="SUPFAM" id="SSF52540">
    <property type="entry name" value="P-loop containing nucleoside triphosphate hydrolases"/>
    <property type="match status" value="1"/>
</dbReference>
<dbReference type="InterPro" id="IPR055367">
    <property type="entry name" value="WH4_Lhr"/>
</dbReference>
<dbReference type="InterPro" id="IPR014001">
    <property type="entry name" value="Helicase_ATP-bd"/>
</dbReference>
<dbReference type="InterPro" id="IPR055369">
    <property type="entry name" value="WH2_Lhr"/>
</dbReference>
<keyword evidence="8" id="KW-0413">Isomerase</keyword>
<keyword evidence="3" id="KW-0378">Hydrolase</keyword>
<protein>
    <submittedName>
        <fullName evidence="12">ATP dependent helicase, Lhr family</fullName>
    </submittedName>
</protein>
<dbReference type="Gene3D" id="3.40.50.300">
    <property type="entry name" value="P-loop containing nucleotide triphosphate hydrolases"/>
    <property type="match status" value="2"/>
</dbReference>
<dbReference type="GO" id="GO:0003677">
    <property type="term" value="F:DNA binding"/>
    <property type="evidence" value="ECO:0007669"/>
    <property type="project" value="UniProtKB-KW"/>
</dbReference>
<evidence type="ECO:0000313" key="13">
    <source>
        <dbReference type="Proteomes" id="UP000199400"/>
    </source>
</evidence>
<dbReference type="EMBL" id="FOMX01000022">
    <property type="protein sequence ID" value="SFE89084.1"/>
    <property type="molecule type" value="Genomic_DNA"/>
</dbReference>
<keyword evidence="5" id="KW-0067">ATP-binding</keyword>
<dbReference type="Pfam" id="PF08494">
    <property type="entry name" value="DEAD_assoc"/>
    <property type="match status" value="1"/>
</dbReference>
<keyword evidence="13" id="KW-1185">Reference proteome</keyword>
<dbReference type="SMART" id="SM00490">
    <property type="entry name" value="HELICc"/>
    <property type="match status" value="1"/>
</dbReference>